<feature type="domain" description="Dehydrogenase E1 component" evidence="6">
    <location>
        <begin position="43"/>
        <end position="340"/>
    </location>
</feature>
<protein>
    <recommendedName>
        <fullName evidence="2">pyruvate dehydrogenase (acetyl-transferring)</fullName>
        <ecNumber evidence="2">1.2.4.1</ecNumber>
    </recommendedName>
</protein>
<dbReference type="NCBIfam" id="TIGR03182">
    <property type="entry name" value="PDH_E1_alph_y"/>
    <property type="match status" value="1"/>
</dbReference>
<dbReference type="EMBL" id="UOFN01000001">
    <property type="protein sequence ID" value="VAW72473.1"/>
    <property type="molecule type" value="Genomic_DNA"/>
</dbReference>
<evidence type="ECO:0000259" key="6">
    <source>
        <dbReference type="Pfam" id="PF00676"/>
    </source>
</evidence>
<dbReference type="InterPro" id="IPR017597">
    <property type="entry name" value="Pyrv_DH_E1_asu_subgrp-y"/>
</dbReference>
<dbReference type="CDD" id="cd02000">
    <property type="entry name" value="TPP_E1_PDC_ADC_BCADC"/>
    <property type="match status" value="1"/>
</dbReference>
<evidence type="ECO:0000313" key="7">
    <source>
        <dbReference type="EMBL" id="VAW72473.1"/>
    </source>
</evidence>
<keyword evidence="5" id="KW-0670">Pyruvate</keyword>
<evidence type="ECO:0000256" key="3">
    <source>
        <dbReference type="ARBA" id="ARBA00023002"/>
    </source>
</evidence>
<organism evidence="7">
    <name type="scientific">hydrothermal vent metagenome</name>
    <dbReference type="NCBI Taxonomy" id="652676"/>
    <lineage>
        <taxon>unclassified sequences</taxon>
        <taxon>metagenomes</taxon>
        <taxon>ecological metagenomes</taxon>
    </lineage>
</organism>
<evidence type="ECO:0000256" key="2">
    <source>
        <dbReference type="ARBA" id="ARBA00012281"/>
    </source>
</evidence>
<evidence type="ECO:0000256" key="5">
    <source>
        <dbReference type="ARBA" id="ARBA00023317"/>
    </source>
</evidence>
<name>A0A3B0Y7V5_9ZZZZ</name>
<dbReference type="PANTHER" id="PTHR11516">
    <property type="entry name" value="PYRUVATE DEHYDROGENASE E1 COMPONENT, ALPHA SUBUNIT BACTERIAL AND ORGANELLAR"/>
    <property type="match status" value="1"/>
</dbReference>
<dbReference type="Pfam" id="PF00676">
    <property type="entry name" value="E1_dh"/>
    <property type="match status" value="1"/>
</dbReference>
<dbReference type="PANTHER" id="PTHR11516:SF60">
    <property type="entry name" value="PYRUVATE DEHYDROGENASE E1 COMPONENT SUBUNIT ALPHA"/>
    <property type="match status" value="1"/>
</dbReference>
<keyword evidence="7" id="KW-0012">Acyltransferase</keyword>
<dbReference type="EC" id="1.2.4.1" evidence="2"/>
<dbReference type="Gene3D" id="3.40.50.970">
    <property type="match status" value="1"/>
</dbReference>
<evidence type="ECO:0000256" key="4">
    <source>
        <dbReference type="ARBA" id="ARBA00023052"/>
    </source>
</evidence>
<gene>
    <name evidence="7" type="ORF">MNBD_GAMMA15-2448</name>
</gene>
<keyword evidence="3" id="KW-0560">Oxidoreductase</keyword>
<dbReference type="InterPro" id="IPR001017">
    <property type="entry name" value="DH_E1"/>
</dbReference>
<dbReference type="GO" id="GO:0016746">
    <property type="term" value="F:acyltransferase activity"/>
    <property type="evidence" value="ECO:0007669"/>
    <property type="project" value="UniProtKB-KW"/>
</dbReference>
<dbReference type="InterPro" id="IPR050642">
    <property type="entry name" value="PDH_E1_Alpha_Subunit"/>
</dbReference>
<comment type="cofactor">
    <cofactor evidence="1">
        <name>thiamine diphosphate</name>
        <dbReference type="ChEBI" id="CHEBI:58937"/>
    </cofactor>
</comment>
<dbReference type="GO" id="GO:0004739">
    <property type="term" value="F:pyruvate dehydrogenase (acetyl-transferring) activity"/>
    <property type="evidence" value="ECO:0007669"/>
    <property type="project" value="UniProtKB-EC"/>
</dbReference>
<dbReference type="GO" id="GO:0006086">
    <property type="term" value="P:pyruvate decarboxylation to acetyl-CoA"/>
    <property type="evidence" value="ECO:0007669"/>
    <property type="project" value="InterPro"/>
</dbReference>
<sequence>MLPKHAEKPVKDQYFQFIDEVDRASKTAGSFMNVADKKRLLREMLFARRFEERCYEAYVERKIGGFLHLYSGEEACALGVLEAARPGDDYVITGYRDHIHAIKCGADPKKVMAELFAKETGSSKGRGGSMHIFDVEHHFMGGYALVGGPFPLAAGMAKAIKMKGTDQISICFLGDAANNQGTFHESLNMAKVWNLPVLYVCENNLYGIGTRIDRSTAVIDQYKRVSGYDIPSAQADGQDIEAVFKAAKKAVDHVRSGKGPYFLELMTYRYRGHSMSDSNAYRSKDEERMWSGRDPVILLRDRLIETGELNKDDYKAMDTEILDQIEDEIIAFAEASPEPRVDELEKYCLAENDPWVLGGGR</sequence>
<keyword evidence="7" id="KW-0808">Transferase</keyword>
<proteinExistence type="predicted"/>
<dbReference type="InterPro" id="IPR029061">
    <property type="entry name" value="THDP-binding"/>
</dbReference>
<reference evidence="7" key="1">
    <citation type="submission" date="2018-06" db="EMBL/GenBank/DDBJ databases">
        <authorList>
            <person name="Zhirakovskaya E."/>
        </authorList>
    </citation>
    <scope>NUCLEOTIDE SEQUENCE</scope>
</reference>
<dbReference type="SUPFAM" id="SSF52518">
    <property type="entry name" value="Thiamin diphosphate-binding fold (THDP-binding)"/>
    <property type="match status" value="1"/>
</dbReference>
<evidence type="ECO:0000256" key="1">
    <source>
        <dbReference type="ARBA" id="ARBA00001964"/>
    </source>
</evidence>
<accession>A0A3B0Y7V5</accession>
<keyword evidence="4" id="KW-0786">Thiamine pyrophosphate</keyword>
<dbReference type="AlphaFoldDB" id="A0A3B0Y7V5"/>